<evidence type="ECO:0000313" key="2">
    <source>
        <dbReference type="EMBL" id="GJS87284.1"/>
    </source>
</evidence>
<proteinExistence type="predicted"/>
<evidence type="ECO:0000313" key="3">
    <source>
        <dbReference type="Proteomes" id="UP001151760"/>
    </source>
</evidence>
<gene>
    <name evidence="2" type="ORF">Tco_0769920</name>
</gene>
<evidence type="ECO:0000256" key="1">
    <source>
        <dbReference type="SAM" id="MobiDB-lite"/>
    </source>
</evidence>
<feature type="region of interest" description="Disordered" evidence="1">
    <location>
        <begin position="12"/>
        <end position="41"/>
    </location>
</feature>
<feature type="non-terminal residue" evidence="2">
    <location>
        <position position="102"/>
    </location>
</feature>
<sequence>MSMVTFSKYVSGIPNEMTSTPPSPPRHRSSGDGTNSGKNDRQRFFNRMVKNLCWSKADTVQAVTLAGGVKTQLATLFPKALVTVKGVFVSNMNHILLWESAV</sequence>
<organism evidence="2 3">
    <name type="scientific">Tanacetum coccineum</name>
    <dbReference type="NCBI Taxonomy" id="301880"/>
    <lineage>
        <taxon>Eukaryota</taxon>
        <taxon>Viridiplantae</taxon>
        <taxon>Streptophyta</taxon>
        <taxon>Embryophyta</taxon>
        <taxon>Tracheophyta</taxon>
        <taxon>Spermatophyta</taxon>
        <taxon>Magnoliopsida</taxon>
        <taxon>eudicotyledons</taxon>
        <taxon>Gunneridae</taxon>
        <taxon>Pentapetalae</taxon>
        <taxon>asterids</taxon>
        <taxon>campanulids</taxon>
        <taxon>Asterales</taxon>
        <taxon>Asteraceae</taxon>
        <taxon>Asteroideae</taxon>
        <taxon>Anthemideae</taxon>
        <taxon>Anthemidinae</taxon>
        <taxon>Tanacetum</taxon>
    </lineage>
</organism>
<name>A0ABQ4ZAQ9_9ASTR</name>
<reference evidence="2" key="1">
    <citation type="journal article" date="2022" name="Int. J. Mol. Sci.">
        <title>Draft Genome of Tanacetum Coccineum: Genomic Comparison of Closely Related Tanacetum-Family Plants.</title>
        <authorList>
            <person name="Yamashiro T."/>
            <person name="Shiraishi A."/>
            <person name="Nakayama K."/>
            <person name="Satake H."/>
        </authorList>
    </citation>
    <scope>NUCLEOTIDE SEQUENCE</scope>
</reference>
<dbReference type="Proteomes" id="UP001151760">
    <property type="component" value="Unassembled WGS sequence"/>
</dbReference>
<dbReference type="EMBL" id="BQNB010011185">
    <property type="protein sequence ID" value="GJS87284.1"/>
    <property type="molecule type" value="Genomic_DNA"/>
</dbReference>
<keyword evidence="3" id="KW-1185">Reference proteome</keyword>
<protein>
    <submittedName>
        <fullName evidence="2">Uncharacterized protein</fullName>
    </submittedName>
</protein>
<comment type="caution">
    <text evidence="2">The sequence shown here is derived from an EMBL/GenBank/DDBJ whole genome shotgun (WGS) entry which is preliminary data.</text>
</comment>
<reference evidence="2" key="2">
    <citation type="submission" date="2022-01" db="EMBL/GenBank/DDBJ databases">
        <authorList>
            <person name="Yamashiro T."/>
            <person name="Shiraishi A."/>
            <person name="Satake H."/>
            <person name="Nakayama K."/>
        </authorList>
    </citation>
    <scope>NUCLEOTIDE SEQUENCE</scope>
</reference>
<accession>A0ABQ4ZAQ9</accession>